<dbReference type="Proteomes" id="UP000054498">
    <property type="component" value="Unassembled WGS sequence"/>
</dbReference>
<dbReference type="OrthoDB" id="538996at2759"/>
<feature type="transmembrane region" description="Helical" evidence="1">
    <location>
        <begin position="108"/>
        <end position="128"/>
    </location>
</feature>
<dbReference type="RefSeq" id="XP_013898222.1">
    <property type="nucleotide sequence ID" value="XM_014042768.1"/>
</dbReference>
<accession>A0A0D2JIR5</accession>
<gene>
    <name evidence="2" type="ORF">MNEG_8761</name>
</gene>
<feature type="transmembrane region" description="Helical" evidence="1">
    <location>
        <begin position="12"/>
        <end position="31"/>
    </location>
</feature>
<feature type="transmembrane region" description="Helical" evidence="1">
    <location>
        <begin position="52"/>
        <end position="74"/>
    </location>
</feature>
<evidence type="ECO:0000313" key="2">
    <source>
        <dbReference type="EMBL" id="KIY99202.1"/>
    </source>
</evidence>
<dbReference type="KEGG" id="mng:MNEG_8761"/>
<proteinExistence type="predicted"/>
<evidence type="ECO:0000256" key="1">
    <source>
        <dbReference type="SAM" id="Phobius"/>
    </source>
</evidence>
<keyword evidence="3" id="KW-1185">Reference proteome</keyword>
<sequence length="153" mass="15699">MAPTNESCVSYGAKLGALMAAASVPVGFFRAHGDLKKLTIQEKLIRMNSFRVTGRALWGPMATFAAAGAAFAVADCVTQDYLGRDDSLSGVVGGLAVGAVFGLKRASLVAGIGVGGLCAGAMLVTDFFTKIAQPVFKDVKHYGPKESAAPASQ</sequence>
<reference evidence="2 3" key="1">
    <citation type="journal article" date="2013" name="BMC Genomics">
        <title>Reconstruction of the lipid metabolism for the microalga Monoraphidium neglectum from its genome sequence reveals characteristics suitable for biofuel production.</title>
        <authorList>
            <person name="Bogen C."/>
            <person name="Al-Dilaimi A."/>
            <person name="Albersmeier A."/>
            <person name="Wichmann J."/>
            <person name="Grundmann M."/>
            <person name="Rupp O."/>
            <person name="Lauersen K.J."/>
            <person name="Blifernez-Klassen O."/>
            <person name="Kalinowski J."/>
            <person name="Goesmann A."/>
            <person name="Mussgnug J.H."/>
            <person name="Kruse O."/>
        </authorList>
    </citation>
    <scope>NUCLEOTIDE SEQUENCE [LARGE SCALE GENOMIC DNA]</scope>
    <source>
        <strain evidence="2 3">SAG 48.87</strain>
    </source>
</reference>
<dbReference type="AlphaFoldDB" id="A0A0D2JIR5"/>
<keyword evidence="1" id="KW-0472">Membrane</keyword>
<evidence type="ECO:0000313" key="3">
    <source>
        <dbReference type="Proteomes" id="UP000054498"/>
    </source>
</evidence>
<protein>
    <recommendedName>
        <fullName evidence="4">NADH dehydrogenase [ubiquinone] 1 alpha subcomplex subunit 11</fullName>
    </recommendedName>
</protein>
<keyword evidence="1" id="KW-0812">Transmembrane</keyword>
<keyword evidence="1" id="KW-1133">Transmembrane helix</keyword>
<dbReference type="GeneID" id="25741636"/>
<organism evidence="2 3">
    <name type="scientific">Monoraphidium neglectum</name>
    <dbReference type="NCBI Taxonomy" id="145388"/>
    <lineage>
        <taxon>Eukaryota</taxon>
        <taxon>Viridiplantae</taxon>
        <taxon>Chlorophyta</taxon>
        <taxon>core chlorophytes</taxon>
        <taxon>Chlorophyceae</taxon>
        <taxon>CS clade</taxon>
        <taxon>Sphaeropleales</taxon>
        <taxon>Selenastraceae</taxon>
        <taxon>Monoraphidium</taxon>
    </lineage>
</organism>
<name>A0A0D2JIR5_9CHLO</name>
<dbReference type="EMBL" id="KK101921">
    <property type="protein sequence ID" value="KIY99202.1"/>
    <property type="molecule type" value="Genomic_DNA"/>
</dbReference>
<evidence type="ECO:0008006" key="4">
    <source>
        <dbReference type="Google" id="ProtNLM"/>
    </source>
</evidence>